<dbReference type="Proteomes" id="UP000007431">
    <property type="component" value="Unassembled WGS sequence"/>
</dbReference>
<dbReference type="HOGENOM" id="CLU_2005231_0_0_1"/>
<feature type="region of interest" description="Disordered" evidence="1">
    <location>
        <begin position="1"/>
        <end position="29"/>
    </location>
</feature>
<evidence type="ECO:0000256" key="1">
    <source>
        <dbReference type="SAM" id="MobiDB-lite"/>
    </source>
</evidence>
<feature type="compositionally biased region" description="Polar residues" evidence="1">
    <location>
        <begin position="93"/>
        <end position="105"/>
    </location>
</feature>
<protein>
    <submittedName>
        <fullName evidence="2">Expressed protein</fullName>
    </submittedName>
</protein>
<name>D8QEN6_SCHCM</name>
<feature type="compositionally biased region" description="Basic residues" evidence="1">
    <location>
        <begin position="107"/>
        <end position="118"/>
    </location>
</feature>
<dbReference type="AlphaFoldDB" id="D8QEN6"/>
<organism evidence="3">
    <name type="scientific">Schizophyllum commune (strain H4-8 / FGSC 9210)</name>
    <name type="common">Split gill fungus</name>
    <dbReference type="NCBI Taxonomy" id="578458"/>
    <lineage>
        <taxon>Eukaryota</taxon>
        <taxon>Fungi</taxon>
        <taxon>Dikarya</taxon>
        <taxon>Basidiomycota</taxon>
        <taxon>Agaricomycotina</taxon>
        <taxon>Agaricomycetes</taxon>
        <taxon>Agaricomycetidae</taxon>
        <taxon>Agaricales</taxon>
        <taxon>Schizophyllaceae</taxon>
        <taxon>Schizophyllum</taxon>
    </lineage>
</organism>
<reference evidence="2 3" key="1">
    <citation type="journal article" date="2010" name="Nat. Biotechnol.">
        <title>Genome sequence of the model mushroom Schizophyllum commune.</title>
        <authorList>
            <person name="Ohm R.A."/>
            <person name="de Jong J.F."/>
            <person name="Lugones L.G."/>
            <person name="Aerts A."/>
            <person name="Kothe E."/>
            <person name="Stajich J.E."/>
            <person name="de Vries R.P."/>
            <person name="Record E."/>
            <person name="Levasseur A."/>
            <person name="Baker S.E."/>
            <person name="Bartholomew K.A."/>
            <person name="Coutinho P.M."/>
            <person name="Erdmann S."/>
            <person name="Fowler T.J."/>
            <person name="Gathman A.C."/>
            <person name="Lombard V."/>
            <person name="Henrissat B."/>
            <person name="Knabe N."/>
            <person name="Kuees U."/>
            <person name="Lilly W.W."/>
            <person name="Lindquist E."/>
            <person name="Lucas S."/>
            <person name="Magnuson J.K."/>
            <person name="Piumi F."/>
            <person name="Raudaskoski M."/>
            <person name="Salamov A."/>
            <person name="Schmutz J."/>
            <person name="Schwarze F.W.M.R."/>
            <person name="vanKuyk P.A."/>
            <person name="Horton J.S."/>
            <person name="Grigoriev I.V."/>
            <person name="Woesten H.A.B."/>
        </authorList>
    </citation>
    <scope>NUCLEOTIDE SEQUENCE [LARGE SCALE GENOMIC DNA]</scope>
    <source>
        <strain evidence="3">H4-8 / FGSC 9210</strain>
    </source>
</reference>
<sequence length="124" mass="14300">MITSQGHHPIPNRTDPRLGHPPPVVSSTQQRCQYTRPALLCLHGQIITSTRRLLTSRGPLVPQVLEQRTCPCTKYTLALPPCPHYIHHHLSRRTASPRCQRSILQSHHLHRKRRRSSRAPRPDR</sequence>
<evidence type="ECO:0000313" key="2">
    <source>
        <dbReference type="EMBL" id="EFI94199.1"/>
    </source>
</evidence>
<gene>
    <name evidence="2" type="ORF">SCHCODRAFT_85928</name>
</gene>
<keyword evidence="3" id="KW-1185">Reference proteome</keyword>
<evidence type="ECO:0000313" key="3">
    <source>
        <dbReference type="Proteomes" id="UP000007431"/>
    </source>
</evidence>
<proteinExistence type="predicted"/>
<dbReference type="InParanoid" id="D8QEN6"/>
<dbReference type="EMBL" id="GL377310">
    <property type="protein sequence ID" value="EFI94199.1"/>
    <property type="molecule type" value="Genomic_DNA"/>
</dbReference>
<feature type="region of interest" description="Disordered" evidence="1">
    <location>
        <begin position="93"/>
        <end position="124"/>
    </location>
</feature>
<accession>D8QEN6</accession>